<dbReference type="GO" id="GO:0008483">
    <property type="term" value="F:transaminase activity"/>
    <property type="evidence" value="ECO:0007669"/>
    <property type="project" value="UniProtKB-KW"/>
</dbReference>
<keyword evidence="5" id="KW-0808">Transferase</keyword>
<evidence type="ECO:0000256" key="4">
    <source>
        <dbReference type="ARBA" id="ARBA00022576"/>
    </source>
</evidence>
<comment type="similarity">
    <text evidence="2">Belongs to the class-I pyridoxal-phosphate-dependent aminotransferase family.</text>
</comment>
<sequence>MNPPPVNLAQGVCHWDPPPAALRQMESGLREPANHKYGPALGLPALREALVAKLEEENGLDMTGQEVMVTSGGNQAFAMVALALLDPGDRVLLARPFYCAHQCAVQLAGGTLVECDWDTSTLLPDMEQLRREVQRGVKMVVITTPGNPSGAVCPRETLEEIARLCGENNAWLVVDEAYEHFLHDGERHFSPCGNSLGCPDNVIHLFTMSKSFGLAGWRVGYAVYPSWASKEMVKVQDTLPTHACTGSQKIALAALEGGVDWVKSKVSSLSRCRSAMWAAVKDMGGVMGKGSFYFLVPVPVEEDRAVDVLARRWGVLTTPGRAFGAPGHIRVSYGSLPEEQCLPAIRSLAEGLRELSNETSETQAERG</sequence>
<dbReference type="PROSITE" id="PS00599">
    <property type="entry name" value="AA_TRANSFER_CLASS_2"/>
    <property type="match status" value="1"/>
</dbReference>
<dbReference type="PANTHER" id="PTHR46383:SF5">
    <property type="entry name" value="AMINOTRANSFERASE CLASS I_CLASSII DOMAIN-CONTAINING PROTEIN"/>
    <property type="match status" value="1"/>
</dbReference>
<dbReference type="GO" id="GO:0030170">
    <property type="term" value="F:pyridoxal phosphate binding"/>
    <property type="evidence" value="ECO:0007669"/>
    <property type="project" value="InterPro"/>
</dbReference>
<protein>
    <submittedName>
        <fullName evidence="9">Nicotianamide aminotransferase A</fullName>
    </submittedName>
</protein>
<dbReference type="SUPFAM" id="SSF53383">
    <property type="entry name" value="PLP-dependent transferases"/>
    <property type="match status" value="1"/>
</dbReference>
<dbReference type="AlphaFoldDB" id="D7G2X8"/>
<evidence type="ECO:0000313" key="10">
    <source>
        <dbReference type="Proteomes" id="UP000002630"/>
    </source>
</evidence>
<dbReference type="InterPro" id="IPR004839">
    <property type="entry name" value="Aminotransferase_I/II_large"/>
</dbReference>
<dbReference type="InParanoid" id="D7G2X8"/>
<evidence type="ECO:0000256" key="2">
    <source>
        <dbReference type="ARBA" id="ARBA00007441"/>
    </source>
</evidence>
<evidence type="ECO:0000256" key="5">
    <source>
        <dbReference type="ARBA" id="ARBA00022679"/>
    </source>
</evidence>
<dbReference type="Pfam" id="PF00155">
    <property type="entry name" value="Aminotran_1_2"/>
    <property type="match status" value="1"/>
</dbReference>
<dbReference type="InterPro" id="IPR015422">
    <property type="entry name" value="PyrdxlP-dep_Trfase_small"/>
</dbReference>
<dbReference type="OrthoDB" id="7042322at2759"/>
<dbReference type="InterPro" id="IPR050596">
    <property type="entry name" value="AspAT/PAT-like"/>
</dbReference>
<dbReference type="GO" id="GO:0006520">
    <property type="term" value="P:amino acid metabolic process"/>
    <property type="evidence" value="ECO:0007669"/>
    <property type="project" value="InterPro"/>
</dbReference>
<keyword evidence="6 7" id="KW-0663">Pyridoxal phosphate</keyword>
<dbReference type="Gene3D" id="3.90.1150.10">
    <property type="entry name" value="Aspartate Aminotransferase, domain 1"/>
    <property type="match status" value="1"/>
</dbReference>
<dbReference type="InterPro" id="IPR015421">
    <property type="entry name" value="PyrdxlP-dep_Trfase_major"/>
</dbReference>
<dbReference type="OMA" id="TPWYFNH"/>
<organism evidence="9 10">
    <name type="scientific">Ectocarpus siliculosus</name>
    <name type="common">Brown alga</name>
    <name type="synonym">Conferva siliculosa</name>
    <dbReference type="NCBI Taxonomy" id="2880"/>
    <lineage>
        <taxon>Eukaryota</taxon>
        <taxon>Sar</taxon>
        <taxon>Stramenopiles</taxon>
        <taxon>Ochrophyta</taxon>
        <taxon>PX clade</taxon>
        <taxon>Phaeophyceae</taxon>
        <taxon>Ectocarpales</taxon>
        <taxon>Ectocarpaceae</taxon>
        <taxon>Ectocarpus</taxon>
    </lineage>
</organism>
<evidence type="ECO:0000313" key="9">
    <source>
        <dbReference type="EMBL" id="CBJ48835.1"/>
    </source>
</evidence>
<evidence type="ECO:0000256" key="3">
    <source>
        <dbReference type="ARBA" id="ARBA00008392"/>
    </source>
</evidence>
<accession>D7G2X8</accession>
<dbReference type="InterPro" id="IPR001917">
    <property type="entry name" value="Aminotrans_II_pyridoxalP_BS"/>
</dbReference>
<evidence type="ECO:0000256" key="1">
    <source>
        <dbReference type="ARBA" id="ARBA00001933"/>
    </source>
</evidence>
<feature type="domain" description="Aminotransferase class I/classII large" evidence="8">
    <location>
        <begin position="5"/>
        <end position="347"/>
    </location>
</feature>
<keyword evidence="4 9" id="KW-0032">Aminotransferase</keyword>
<keyword evidence="10" id="KW-1185">Reference proteome</keyword>
<dbReference type="EMBL" id="FN648696">
    <property type="protein sequence ID" value="CBJ48835.1"/>
    <property type="molecule type" value="Genomic_DNA"/>
</dbReference>
<comment type="cofactor">
    <cofactor evidence="1 7">
        <name>pyridoxal 5'-phosphate</name>
        <dbReference type="ChEBI" id="CHEBI:597326"/>
    </cofactor>
</comment>
<comment type="similarity">
    <text evidence="3 7">Belongs to the class-II pyridoxal-phosphate-dependent aminotransferase family.</text>
</comment>
<evidence type="ECO:0000256" key="7">
    <source>
        <dbReference type="RuleBase" id="RU003693"/>
    </source>
</evidence>
<dbReference type="EMBL" id="FN649739">
    <property type="protein sequence ID" value="CBJ48835.1"/>
    <property type="molecule type" value="Genomic_DNA"/>
</dbReference>
<evidence type="ECO:0000259" key="8">
    <source>
        <dbReference type="Pfam" id="PF00155"/>
    </source>
</evidence>
<dbReference type="InterPro" id="IPR015424">
    <property type="entry name" value="PyrdxlP-dep_Trfase"/>
</dbReference>
<dbReference type="STRING" id="2880.D7G2X8"/>
<dbReference type="Proteomes" id="UP000002630">
    <property type="component" value="Linkage Group LG14"/>
</dbReference>
<dbReference type="Gene3D" id="3.40.640.10">
    <property type="entry name" value="Type I PLP-dependent aspartate aminotransferase-like (Major domain)"/>
    <property type="match status" value="1"/>
</dbReference>
<dbReference type="CDD" id="cd00609">
    <property type="entry name" value="AAT_like"/>
    <property type="match status" value="1"/>
</dbReference>
<proteinExistence type="inferred from homology"/>
<name>D7G2X8_ECTSI</name>
<dbReference type="PANTHER" id="PTHR46383">
    <property type="entry name" value="ASPARTATE AMINOTRANSFERASE"/>
    <property type="match status" value="1"/>
</dbReference>
<evidence type="ECO:0000256" key="6">
    <source>
        <dbReference type="ARBA" id="ARBA00022898"/>
    </source>
</evidence>
<gene>
    <name evidence="9" type="primary">OsNAAT1</name>
    <name evidence="9" type="ORF">Esi_0049_0056</name>
</gene>
<reference evidence="9 10" key="1">
    <citation type="journal article" date="2010" name="Nature">
        <title>The Ectocarpus genome and the independent evolution of multicellularity in brown algae.</title>
        <authorList>
            <person name="Cock J.M."/>
            <person name="Sterck L."/>
            <person name="Rouze P."/>
            <person name="Scornet D."/>
            <person name="Allen A.E."/>
            <person name="Amoutzias G."/>
            <person name="Anthouard V."/>
            <person name="Artiguenave F."/>
            <person name="Aury J.M."/>
            <person name="Badger J.H."/>
            <person name="Beszteri B."/>
            <person name="Billiau K."/>
            <person name="Bonnet E."/>
            <person name="Bothwell J.H."/>
            <person name="Bowler C."/>
            <person name="Boyen C."/>
            <person name="Brownlee C."/>
            <person name="Carrano C.J."/>
            <person name="Charrier B."/>
            <person name="Cho G.Y."/>
            <person name="Coelho S.M."/>
            <person name="Collen J."/>
            <person name="Corre E."/>
            <person name="Da Silva C."/>
            <person name="Delage L."/>
            <person name="Delaroque N."/>
            <person name="Dittami S.M."/>
            <person name="Doulbeau S."/>
            <person name="Elias M."/>
            <person name="Farnham G."/>
            <person name="Gachon C.M."/>
            <person name="Gschloessl B."/>
            <person name="Heesch S."/>
            <person name="Jabbari K."/>
            <person name="Jubin C."/>
            <person name="Kawai H."/>
            <person name="Kimura K."/>
            <person name="Kloareg B."/>
            <person name="Kupper F.C."/>
            <person name="Lang D."/>
            <person name="Le Bail A."/>
            <person name="Leblanc C."/>
            <person name="Lerouge P."/>
            <person name="Lohr M."/>
            <person name="Lopez P.J."/>
            <person name="Martens C."/>
            <person name="Maumus F."/>
            <person name="Michel G."/>
            <person name="Miranda-Saavedra D."/>
            <person name="Morales J."/>
            <person name="Moreau H."/>
            <person name="Motomura T."/>
            <person name="Nagasato C."/>
            <person name="Napoli C.A."/>
            <person name="Nelson D.R."/>
            <person name="Nyvall-Collen P."/>
            <person name="Peters A.F."/>
            <person name="Pommier C."/>
            <person name="Potin P."/>
            <person name="Poulain J."/>
            <person name="Quesneville H."/>
            <person name="Read B."/>
            <person name="Rensing S.A."/>
            <person name="Ritter A."/>
            <person name="Rousvoal S."/>
            <person name="Samanta M."/>
            <person name="Samson G."/>
            <person name="Schroeder D.C."/>
            <person name="Segurens B."/>
            <person name="Strittmatter M."/>
            <person name="Tonon T."/>
            <person name="Tregear J.W."/>
            <person name="Valentin K."/>
            <person name="von Dassow P."/>
            <person name="Yamagishi T."/>
            <person name="Van de Peer Y."/>
            <person name="Wincker P."/>
        </authorList>
    </citation>
    <scope>NUCLEOTIDE SEQUENCE [LARGE SCALE GENOMIC DNA]</scope>
    <source>
        <strain evidence="10">Ec32 / CCAP1310/4</strain>
    </source>
</reference>